<sequence>MAGHSDGIDSALQRVAEIIPDQSHGLLQWQEQEEGVNGGEEQCLSLIEEEAQEKMDVTFPTPAEMRLRRE</sequence>
<evidence type="ECO:0000313" key="1">
    <source>
        <dbReference type="EMBL" id="KAK1882174.1"/>
    </source>
</evidence>
<dbReference type="AlphaFoldDB" id="A0AAD9BG50"/>
<name>A0AAD9BG50_DISEL</name>
<accession>A0AAD9BG50</accession>
<organism evidence="1 2">
    <name type="scientific">Dissostichus eleginoides</name>
    <name type="common">Patagonian toothfish</name>
    <name type="synonym">Dissostichus amissus</name>
    <dbReference type="NCBI Taxonomy" id="100907"/>
    <lineage>
        <taxon>Eukaryota</taxon>
        <taxon>Metazoa</taxon>
        <taxon>Chordata</taxon>
        <taxon>Craniata</taxon>
        <taxon>Vertebrata</taxon>
        <taxon>Euteleostomi</taxon>
        <taxon>Actinopterygii</taxon>
        <taxon>Neopterygii</taxon>
        <taxon>Teleostei</taxon>
        <taxon>Neoteleostei</taxon>
        <taxon>Acanthomorphata</taxon>
        <taxon>Eupercaria</taxon>
        <taxon>Perciformes</taxon>
        <taxon>Notothenioidei</taxon>
        <taxon>Nototheniidae</taxon>
        <taxon>Dissostichus</taxon>
    </lineage>
</organism>
<dbReference type="Proteomes" id="UP001228049">
    <property type="component" value="Unassembled WGS sequence"/>
</dbReference>
<evidence type="ECO:0000313" key="2">
    <source>
        <dbReference type="Proteomes" id="UP001228049"/>
    </source>
</evidence>
<dbReference type="EMBL" id="JASDAP010000024">
    <property type="protein sequence ID" value="KAK1882174.1"/>
    <property type="molecule type" value="Genomic_DNA"/>
</dbReference>
<protein>
    <submittedName>
        <fullName evidence="1">Ribulose bisphosphate carboxylase large chain 2</fullName>
    </submittedName>
</protein>
<proteinExistence type="predicted"/>
<gene>
    <name evidence="1" type="ORF">KUDE01_025335</name>
</gene>
<reference evidence="1" key="1">
    <citation type="submission" date="2023-04" db="EMBL/GenBank/DDBJ databases">
        <title>Chromosome-level genome of Chaenocephalus aceratus.</title>
        <authorList>
            <person name="Park H."/>
        </authorList>
    </citation>
    <scope>NUCLEOTIDE SEQUENCE</scope>
    <source>
        <strain evidence="1">DE</strain>
        <tissue evidence="1">Muscle</tissue>
    </source>
</reference>
<comment type="caution">
    <text evidence="1">The sequence shown here is derived from an EMBL/GenBank/DDBJ whole genome shotgun (WGS) entry which is preliminary data.</text>
</comment>
<keyword evidence="2" id="KW-1185">Reference proteome</keyword>